<dbReference type="PANTHER" id="PTHR21485:SF6">
    <property type="entry name" value="N-ACYLNEURAMINATE CYTIDYLYLTRANSFERASE-RELATED"/>
    <property type="match status" value="1"/>
</dbReference>
<dbReference type="Gene3D" id="3.90.550.10">
    <property type="entry name" value="Spore Coat Polysaccharide Biosynthesis Protein SpsA, Chain A"/>
    <property type="match status" value="1"/>
</dbReference>
<reference evidence="2" key="1">
    <citation type="submission" date="2019-01" db="EMBL/GenBank/DDBJ databases">
        <title>Gri0909 isolated from a small marine red alga.</title>
        <authorList>
            <person name="Kim J."/>
            <person name="Jeong S.E."/>
            <person name="Jeon C.O."/>
        </authorList>
    </citation>
    <scope>NUCLEOTIDE SEQUENCE [LARGE SCALE GENOMIC DNA]</scope>
    <source>
        <strain evidence="2">Gri0909</strain>
    </source>
</reference>
<dbReference type="PANTHER" id="PTHR21485">
    <property type="entry name" value="HAD SUPERFAMILY MEMBERS CMAS AND KDSC"/>
    <property type="match status" value="1"/>
</dbReference>
<sequence length="225" mass="24099">MKLALIPARGGSKRLPRKNIADFLGKPIIAHTIAAAQNCGIFDHVVVSSDDDEIIDVAAKFGAEIIARPKDLGSDSARVTDVCLHAMQFFDDRSEAVTELCCLYATAPLRTGDDIAAVHGLLGVEGCGFAMAVSTYPLPPHQALRATPAGTLEPMWPDLVSKRESDLPTLLVDNGSTYSVNATAFKEHRTFYGPGLRGHVMPQSRSIDINTREDLVVATAVASSR</sequence>
<dbReference type="Proteomes" id="UP000287447">
    <property type="component" value="Unassembled WGS sequence"/>
</dbReference>
<dbReference type="Pfam" id="PF02348">
    <property type="entry name" value="CTP_transf_3"/>
    <property type="match status" value="1"/>
</dbReference>
<evidence type="ECO:0000313" key="1">
    <source>
        <dbReference type="EMBL" id="RVU36762.1"/>
    </source>
</evidence>
<gene>
    <name evidence="1" type="ORF">EOI86_16485</name>
</gene>
<dbReference type="InterPro" id="IPR003329">
    <property type="entry name" value="Cytidylyl_trans"/>
</dbReference>
<protein>
    <submittedName>
        <fullName evidence="1">Acylneuraminate cytidylyltransferase family protein</fullName>
    </submittedName>
</protein>
<dbReference type="GO" id="GO:0008781">
    <property type="term" value="F:N-acylneuraminate cytidylyltransferase activity"/>
    <property type="evidence" value="ECO:0007669"/>
    <property type="project" value="TreeGrafter"/>
</dbReference>
<accession>A0A437QQH4</accession>
<evidence type="ECO:0000313" key="2">
    <source>
        <dbReference type="Proteomes" id="UP000287447"/>
    </source>
</evidence>
<dbReference type="EMBL" id="SADE01000002">
    <property type="protein sequence ID" value="RVU36762.1"/>
    <property type="molecule type" value="Genomic_DNA"/>
</dbReference>
<keyword evidence="1" id="KW-0548">Nucleotidyltransferase</keyword>
<dbReference type="InterPro" id="IPR029044">
    <property type="entry name" value="Nucleotide-diphossugar_trans"/>
</dbReference>
<keyword evidence="2" id="KW-1185">Reference proteome</keyword>
<keyword evidence="1" id="KW-0808">Transferase</keyword>
<comment type="caution">
    <text evidence="1">The sequence shown here is derived from an EMBL/GenBank/DDBJ whole genome shotgun (WGS) entry which is preliminary data.</text>
</comment>
<dbReference type="SUPFAM" id="SSF53448">
    <property type="entry name" value="Nucleotide-diphospho-sugar transferases"/>
    <property type="match status" value="1"/>
</dbReference>
<proteinExistence type="predicted"/>
<dbReference type="OrthoDB" id="9805604at2"/>
<name>A0A437QQH4_9PROT</name>
<dbReference type="AlphaFoldDB" id="A0A437QQH4"/>
<dbReference type="RefSeq" id="WP_127766238.1">
    <property type="nucleotide sequence ID" value="NZ_SADE01000002.1"/>
</dbReference>
<dbReference type="InterPro" id="IPR050793">
    <property type="entry name" value="CMP-NeuNAc_synthase"/>
</dbReference>
<organism evidence="1 2">
    <name type="scientific">Hwanghaeella grinnelliae</name>
    <dbReference type="NCBI Taxonomy" id="2500179"/>
    <lineage>
        <taxon>Bacteria</taxon>
        <taxon>Pseudomonadati</taxon>
        <taxon>Pseudomonadota</taxon>
        <taxon>Alphaproteobacteria</taxon>
        <taxon>Rhodospirillales</taxon>
        <taxon>Rhodospirillaceae</taxon>
        <taxon>Hwanghaeella</taxon>
    </lineage>
</organism>
<dbReference type="CDD" id="cd02513">
    <property type="entry name" value="CMP-NeuAc_Synthase"/>
    <property type="match status" value="1"/>
</dbReference>